<dbReference type="InterPro" id="IPR003964">
    <property type="entry name" value="Carb_kinase"/>
</dbReference>
<dbReference type="PANTHER" id="PTHR30409:SF1">
    <property type="entry name" value="CARBAMATE KINASE-RELATED"/>
    <property type="match status" value="1"/>
</dbReference>
<keyword evidence="3 5" id="KW-0418">Kinase</keyword>
<dbReference type="Pfam" id="PF00696">
    <property type="entry name" value="AA_kinase"/>
    <property type="match status" value="1"/>
</dbReference>
<dbReference type="EMBL" id="BMKE01000035">
    <property type="protein sequence ID" value="GGB53691.1"/>
    <property type="molecule type" value="Genomic_DNA"/>
</dbReference>
<evidence type="ECO:0000256" key="4">
    <source>
        <dbReference type="NCBIfam" id="TIGR00746"/>
    </source>
</evidence>
<keyword evidence="8" id="KW-1185">Reference proteome</keyword>
<evidence type="ECO:0000313" key="7">
    <source>
        <dbReference type="EMBL" id="GGB53691.1"/>
    </source>
</evidence>
<dbReference type="PANTHER" id="PTHR30409">
    <property type="entry name" value="CARBAMATE KINASE"/>
    <property type="match status" value="1"/>
</dbReference>
<evidence type="ECO:0000256" key="2">
    <source>
        <dbReference type="ARBA" id="ARBA00022679"/>
    </source>
</evidence>
<dbReference type="CDD" id="cd04235">
    <property type="entry name" value="AAK_CK"/>
    <property type="match status" value="1"/>
</dbReference>
<proteinExistence type="inferred from homology"/>
<dbReference type="InterPro" id="IPR001048">
    <property type="entry name" value="Asp/Glu/Uridylate_kinase"/>
</dbReference>
<gene>
    <name evidence="7" type="ORF">GCM10011502_28630</name>
</gene>
<accession>A0ABQ1IXK5</accession>
<evidence type="ECO:0000259" key="6">
    <source>
        <dbReference type="Pfam" id="PF00696"/>
    </source>
</evidence>
<dbReference type="PRINTS" id="PR01469">
    <property type="entry name" value="CARBMTKINASE"/>
</dbReference>
<dbReference type="NCBIfam" id="TIGR00746">
    <property type="entry name" value="arcC"/>
    <property type="match status" value="1"/>
</dbReference>
<reference evidence="8" key="1">
    <citation type="journal article" date="2019" name="Int. J. Syst. Evol. Microbiol.">
        <title>The Global Catalogue of Microorganisms (GCM) 10K type strain sequencing project: providing services to taxonomists for standard genome sequencing and annotation.</title>
        <authorList>
            <consortium name="The Broad Institute Genomics Platform"/>
            <consortium name="The Broad Institute Genome Sequencing Center for Infectious Disease"/>
            <person name="Wu L."/>
            <person name="Ma J."/>
        </authorList>
    </citation>
    <scope>NUCLEOTIDE SEQUENCE [LARGE SCALE GENOMIC DNA]</scope>
    <source>
        <strain evidence="8">CGMCC 1.15923</strain>
    </source>
</reference>
<comment type="similarity">
    <text evidence="1 5">Belongs to the carbamate kinase family.</text>
</comment>
<dbReference type="Gene3D" id="3.40.1160.10">
    <property type="entry name" value="Acetylglutamate kinase-like"/>
    <property type="match status" value="1"/>
</dbReference>
<evidence type="ECO:0000256" key="5">
    <source>
        <dbReference type="PIRNR" id="PIRNR000723"/>
    </source>
</evidence>
<dbReference type="NCBIfam" id="NF009008">
    <property type="entry name" value="PRK12354.1"/>
    <property type="match status" value="1"/>
</dbReference>
<name>A0ABQ1IXK5_9GAMM</name>
<dbReference type="RefSeq" id="WP_188630821.1">
    <property type="nucleotide sequence ID" value="NZ_BMKE01000035.1"/>
</dbReference>
<dbReference type="InterPro" id="IPR036393">
    <property type="entry name" value="AceGlu_kinase-like_sf"/>
</dbReference>
<evidence type="ECO:0000256" key="1">
    <source>
        <dbReference type="ARBA" id="ARBA00011066"/>
    </source>
</evidence>
<comment type="caution">
    <text evidence="7">The sequence shown here is derived from an EMBL/GenBank/DDBJ whole genome shotgun (WGS) entry which is preliminary data.</text>
</comment>
<dbReference type="GO" id="GO:0016301">
    <property type="term" value="F:kinase activity"/>
    <property type="evidence" value="ECO:0007669"/>
    <property type="project" value="UniProtKB-KW"/>
</dbReference>
<sequence>MLVVAALGGNALQQRGQPLTAQVQRENVKVAAGALAEIVKAGHQLVITHGNGPQVGLLALQAAAYNPGETYPLDVLGAQTAGMIGYLVEQELENALQSDCPIATLLTQVLVDRNDPAFQTPTKFIGPVYSQHEAEARAAEGGWHIAQDGDKWRRVVASPQPLDIPDLQVIQLLVKQNVVVICNGGGGIPVIRDANNCLQGIEAVIDKDLSSAFLAKQLGADALLLLTDVEAVYHGFGTPEAKPLSTLTVAESHALNLPAGSMGPKITAACNFAESGGFSAIGRLSEALSLLAGDAGTHIVSEHAEPAVKVSD</sequence>
<dbReference type="PIRSF" id="PIRSF000723">
    <property type="entry name" value="Carbamate_kin"/>
    <property type="match status" value="1"/>
</dbReference>
<evidence type="ECO:0000256" key="3">
    <source>
        <dbReference type="ARBA" id="ARBA00022777"/>
    </source>
</evidence>
<protein>
    <recommendedName>
        <fullName evidence="4 5">Carbamate kinase</fullName>
    </recommendedName>
</protein>
<dbReference type="SUPFAM" id="SSF53633">
    <property type="entry name" value="Carbamate kinase-like"/>
    <property type="match status" value="1"/>
</dbReference>
<organism evidence="7 8">
    <name type="scientific">Oceanisphaera marina</name>
    <dbReference type="NCBI Taxonomy" id="2017550"/>
    <lineage>
        <taxon>Bacteria</taxon>
        <taxon>Pseudomonadati</taxon>
        <taxon>Pseudomonadota</taxon>
        <taxon>Gammaproteobacteria</taxon>
        <taxon>Aeromonadales</taxon>
        <taxon>Aeromonadaceae</taxon>
        <taxon>Oceanisphaera</taxon>
    </lineage>
</organism>
<evidence type="ECO:0000313" key="8">
    <source>
        <dbReference type="Proteomes" id="UP000646152"/>
    </source>
</evidence>
<feature type="domain" description="Aspartate/glutamate/uridylate kinase" evidence="6">
    <location>
        <begin position="1"/>
        <end position="277"/>
    </location>
</feature>
<keyword evidence="2 5" id="KW-0808">Transferase</keyword>
<dbReference type="Proteomes" id="UP000646152">
    <property type="component" value="Unassembled WGS sequence"/>
</dbReference>